<feature type="transmembrane region" description="Helical" evidence="7">
    <location>
        <begin position="274"/>
        <end position="299"/>
    </location>
</feature>
<dbReference type="InterPro" id="IPR050833">
    <property type="entry name" value="Poly_Biosynth_Transport"/>
</dbReference>
<feature type="transmembrane region" description="Helical" evidence="7">
    <location>
        <begin position="146"/>
        <end position="164"/>
    </location>
</feature>
<organism evidence="8 9">
    <name type="scientific">Actinotalea fermentans</name>
    <dbReference type="NCBI Taxonomy" id="43671"/>
    <lineage>
        <taxon>Bacteria</taxon>
        <taxon>Bacillati</taxon>
        <taxon>Actinomycetota</taxon>
        <taxon>Actinomycetes</taxon>
        <taxon>Micrococcales</taxon>
        <taxon>Cellulomonadaceae</taxon>
        <taxon>Actinotalea</taxon>
    </lineage>
</organism>
<feature type="transmembrane region" description="Helical" evidence="7">
    <location>
        <begin position="311"/>
        <end position="333"/>
    </location>
</feature>
<keyword evidence="4 7" id="KW-1133">Transmembrane helix</keyword>
<evidence type="ECO:0000313" key="9">
    <source>
        <dbReference type="Proteomes" id="UP000321484"/>
    </source>
</evidence>
<evidence type="ECO:0000256" key="3">
    <source>
        <dbReference type="ARBA" id="ARBA00022692"/>
    </source>
</evidence>
<evidence type="ECO:0000313" key="8">
    <source>
        <dbReference type="EMBL" id="GEN78591.1"/>
    </source>
</evidence>
<reference evidence="8 9" key="1">
    <citation type="submission" date="2019-07" db="EMBL/GenBank/DDBJ databases">
        <title>Whole genome shotgun sequence of Actinotalea fermentans NBRC 105374.</title>
        <authorList>
            <person name="Hosoyama A."/>
            <person name="Uohara A."/>
            <person name="Ohji S."/>
            <person name="Ichikawa N."/>
        </authorList>
    </citation>
    <scope>NUCLEOTIDE SEQUENCE [LARGE SCALE GENOMIC DNA]</scope>
    <source>
        <strain evidence="8 9">NBRC 105374</strain>
    </source>
</reference>
<evidence type="ECO:0000256" key="4">
    <source>
        <dbReference type="ARBA" id="ARBA00022989"/>
    </source>
</evidence>
<feature type="transmembrane region" description="Helical" evidence="7">
    <location>
        <begin position="238"/>
        <end position="262"/>
    </location>
</feature>
<feature type="transmembrane region" description="Helical" evidence="7">
    <location>
        <begin position="12"/>
        <end position="38"/>
    </location>
</feature>
<protein>
    <submittedName>
        <fullName evidence="8">Polysaccharide biosynthesis protein</fullName>
    </submittedName>
</protein>
<keyword evidence="9" id="KW-1185">Reference proteome</keyword>
<dbReference type="EMBL" id="BJYK01000001">
    <property type="protein sequence ID" value="GEN78591.1"/>
    <property type="molecule type" value="Genomic_DNA"/>
</dbReference>
<feature type="region of interest" description="Disordered" evidence="6">
    <location>
        <begin position="394"/>
        <end position="415"/>
    </location>
</feature>
<evidence type="ECO:0000256" key="5">
    <source>
        <dbReference type="ARBA" id="ARBA00023136"/>
    </source>
</evidence>
<feature type="transmembrane region" description="Helical" evidence="7">
    <location>
        <begin position="170"/>
        <end position="190"/>
    </location>
</feature>
<feature type="transmembrane region" description="Helical" evidence="7">
    <location>
        <begin position="113"/>
        <end position="134"/>
    </location>
</feature>
<evidence type="ECO:0000256" key="6">
    <source>
        <dbReference type="SAM" id="MobiDB-lite"/>
    </source>
</evidence>
<dbReference type="AlphaFoldDB" id="A0A511YTS4"/>
<dbReference type="Proteomes" id="UP000321484">
    <property type="component" value="Unassembled WGS sequence"/>
</dbReference>
<dbReference type="PANTHER" id="PTHR30250:SF11">
    <property type="entry name" value="O-ANTIGEN TRANSPORTER-RELATED"/>
    <property type="match status" value="1"/>
</dbReference>
<keyword evidence="2" id="KW-1003">Cell membrane</keyword>
<evidence type="ECO:0000256" key="2">
    <source>
        <dbReference type="ARBA" id="ARBA00022475"/>
    </source>
</evidence>
<feature type="transmembrane region" description="Helical" evidence="7">
    <location>
        <begin position="87"/>
        <end position="107"/>
    </location>
</feature>
<dbReference type="PANTHER" id="PTHR30250">
    <property type="entry name" value="PST FAMILY PREDICTED COLANIC ACID TRANSPORTER"/>
    <property type="match status" value="1"/>
</dbReference>
<dbReference type="OrthoDB" id="5140599at2"/>
<dbReference type="RefSeq" id="WP_052113385.1">
    <property type="nucleotide sequence ID" value="NZ_BJYK01000001.1"/>
</dbReference>
<dbReference type="GO" id="GO:0005886">
    <property type="term" value="C:plasma membrane"/>
    <property type="evidence" value="ECO:0007669"/>
    <property type="project" value="UniProtKB-SubCell"/>
</dbReference>
<evidence type="ECO:0000256" key="1">
    <source>
        <dbReference type="ARBA" id="ARBA00004651"/>
    </source>
</evidence>
<feature type="transmembrane region" description="Helical" evidence="7">
    <location>
        <begin position="44"/>
        <end position="66"/>
    </location>
</feature>
<feature type="transmembrane region" description="Helical" evidence="7">
    <location>
        <begin position="211"/>
        <end position="232"/>
    </location>
</feature>
<accession>A0A511YTS4</accession>
<comment type="subcellular location">
    <subcellularLocation>
        <location evidence="1">Cell membrane</location>
        <topology evidence="1">Multi-pass membrane protein</topology>
    </subcellularLocation>
</comment>
<name>A0A511YTS4_9CELL</name>
<feature type="transmembrane region" description="Helical" evidence="7">
    <location>
        <begin position="345"/>
        <end position="362"/>
    </location>
</feature>
<proteinExistence type="predicted"/>
<sequence length="415" mass="41764">MPERRVSNLRDLLVVAGGTTLANAAAYGLSIASARILAPAEFGALGALLGVSIIVSTFAIGCQTLAARRVAAGVALGRTDVVMRAGAWAAGALLILAAPSMAAAPVLGVPSAAMLAVVASVAVSVLGFTAIGVLQGRRLHTRFGGTYAALGILRATGTVVAVAVEPTATSAGLGMLVGSAAGSAVALAVARERVPLGLPGPNVLRELWRNSASLLGLYLLVNMDVVLARTFLEPADSGAYAVGSLVAKVAFFLPGFISYVLFPRMAAASTPRLRTANVLATVAVGAGATAACAVLAPWVVQVAAGPGYEAIVPLIWVFALQGSLFATLQALLFLRLSDPGSGADWRLWVGAAGVVGVVAVVHGSIAAIVLSGVSVSVALTLWVSVVELRRTPTPTRPCVDDEGRRAVAPGDGALS</sequence>
<gene>
    <name evidence="8" type="ORF">AFE02nite_03250</name>
</gene>
<keyword evidence="5 7" id="KW-0472">Membrane</keyword>
<evidence type="ECO:0000256" key="7">
    <source>
        <dbReference type="SAM" id="Phobius"/>
    </source>
</evidence>
<keyword evidence="3 7" id="KW-0812">Transmembrane</keyword>
<comment type="caution">
    <text evidence="8">The sequence shown here is derived from an EMBL/GenBank/DDBJ whole genome shotgun (WGS) entry which is preliminary data.</text>
</comment>